<name>A0A4Y8MJ23_9BURK</name>
<evidence type="ECO:0000313" key="7">
    <source>
        <dbReference type="Proteomes" id="UP000297385"/>
    </source>
</evidence>
<organism evidence="6 7">
    <name type="scientific">Paraburkholderia dipogonis</name>
    <dbReference type="NCBI Taxonomy" id="1211383"/>
    <lineage>
        <taxon>Bacteria</taxon>
        <taxon>Pseudomonadati</taxon>
        <taxon>Pseudomonadota</taxon>
        <taxon>Betaproteobacteria</taxon>
        <taxon>Burkholderiales</taxon>
        <taxon>Burkholderiaceae</taxon>
        <taxon>Paraburkholderia</taxon>
    </lineage>
</organism>
<dbReference type="GO" id="GO:0004497">
    <property type="term" value="F:monooxygenase activity"/>
    <property type="evidence" value="ECO:0007669"/>
    <property type="project" value="UniProtKB-KW"/>
</dbReference>
<comment type="similarity">
    <text evidence="1">Belongs to the bacterial luciferase oxidoreductase family.</text>
</comment>
<keyword evidence="2" id="KW-0285">Flavoprotein</keyword>
<dbReference type="GO" id="GO:0016705">
    <property type="term" value="F:oxidoreductase activity, acting on paired donors, with incorporation or reduction of molecular oxygen"/>
    <property type="evidence" value="ECO:0007669"/>
    <property type="project" value="InterPro"/>
</dbReference>
<dbReference type="PANTHER" id="PTHR30137">
    <property type="entry name" value="LUCIFERASE-LIKE MONOOXYGENASE"/>
    <property type="match status" value="1"/>
</dbReference>
<evidence type="ECO:0000256" key="2">
    <source>
        <dbReference type="ARBA" id="ARBA00022630"/>
    </source>
</evidence>
<dbReference type="Gene3D" id="3.20.20.30">
    <property type="entry name" value="Luciferase-like domain"/>
    <property type="match status" value="1"/>
</dbReference>
<dbReference type="EMBL" id="SNVI01000005">
    <property type="protein sequence ID" value="TFE37442.1"/>
    <property type="molecule type" value="Genomic_DNA"/>
</dbReference>
<dbReference type="Proteomes" id="UP000297385">
    <property type="component" value="Unassembled WGS sequence"/>
</dbReference>
<sequence length="400" mass="45081">MWAALAPRRSAEMVTQGPLDTFSLESMMDIGLFVVPFRAPQTDLRAGFEWDMQCIRWAEEFGLSEVWVAEHSTMRWEPVCSPELYLAAAAMQTSRIKLATGANVPANHNPVALAHRLMQLDMMTGGRLMVGIGAGAYPSDHKVHGNSNPNEMMREAVDIMKAVWEKKGPLEYRGKFWSFEIPAYDEVQQGPFMEPYQKPHPPLAMAGLSPASKTLTQAGKLGYIPMSFNVGREYLAGHWYRYMQGAESADNVADRNQWRIAHNILVADTDEEAMDLAVNGAMGQAYREWMLPGYERGGFLPVMVPELDVQTAKDVPIEYLAREKWLVGSPDTVVKKLQRDLEASGGFGTVITFTFDYLDQAARYRRHFELLGTEVLPRIKDLKFRTETLAELKRPVDVKD</sequence>
<dbReference type="SUPFAM" id="SSF51679">
    <property type="entry name" value="Bacterial luciferase-like"/>
    <property type="match status" value="1"/>
</dbReference>
<keyword evidence="3" id="KW-0560">Oxidoreductase</keyword>
<reference evidence="6 7" key="1">
    <citation type="submission" date="2019-03" db="EMBL/GenBank/DDBJ databases">
        <title>Complete Genome Sequence of Paraburkholderia dipogonis ICMP 19430T, a Nitrogen-fixing Symbiont of the South African Invasive Legume Dipogon lignosus in New Zealand.</title>
        <authorList>
            <person name="De Meyer S.E."/>
        </authorList>
    </citation>
    <scope>NUCLEOTIDE SEQUENCE [LARGE SCALE GENOMIC DNA]</scope>
    <source>
        <strain evidence="6 7">ICMP 19430</strain>
    </source>
</reference>
<dbReference type="GO" id="GO:0005829">
    <property type="term" value="C:cytosol"/>
    <property type="evidence" value="ECO:0007669"/>
    <property type="project" value="TreeGrafter"/>
</dbReference>
<dbReference type="InterPro" id="IPR050766">
    <property type="entry name" value="Bact_Lucif_Oxidored"/>
</dbReference>
<dbReference type="AlphaFoldDB" id="A0A4Y8MJ23"/>
<comment type="caution">
    <text evidence="6">The sequence shown here is derived from an EMBL/GenBank/DDBJ whole genome shotgun (WGS) entry which is preliminary data.</text>
</comment>
<keyword evidence="4" id="KW-0503">Monooxygenase</keyword>
<evidence type="ECO:0000256" key="1">
    <source>
        <dbReference type="ARBA" id="ARBA00010426"/>
    </source>
</evidence>
<dbReference type="PANTHER" id="PTHR30137:SF16">
    <property type="entry name" value="BLL0895 PROTEIN"/>
    <property type="match status" value="1"/>
</dbReference>
<dbReference type="InterPro" id="IPR036661">
    <property type="entry name" value="Luciferase-like_sf"/>
</dbReference>
<evidence type="ECO:0000256" key="3">
    <source>
        <dbReference type="ARBA" id="ARBA00023002"/>
    </source>
</evidence>
<dbReference type="InterPro" id="IPR011251">
    <property type="entry name" value="Luciferase-like_dom"/>
</dbReference>
<feature type="domain" description="Luciferase-like" evidence="5">
    <location>
        <begin position="28"/>
        <end position="345"/>
    </location>
</feature>
<gene>
    <name evidence="6" type="ORF">E2553_38900</name>
</gene>
<evidence type="ECO:0000259" key="5">
    <source>
        <dbReference type="Pfam" id="PF00296"/>
    </source>
</evidence>
<protein>
    <submittedName>
        <fullName evidence="6">LLM class flavin-dependent oxidoreductase</fullName>
    </submittedName>
</protein>
<dbReference type="Pfam" id="PF00296">
    <property type="entry name" value="Bac_luciferase"/>
    <property type="match status" value="1"/>
</dbReference>
<proteinExistence type="inferred from homology"/>
<evidence type="ECO:0000256" key="4">
    <source>
        <dbReference type="ARBA" id="ARBA00023033"/>
    </source>
</evidence>
<accession>A0A4Y8MJ23</accession>
<evidence type="ECO:0000313" key="6">
    <source>
        <dbReference type="EMBL" id="TFE37442.1"/>
    </source>
</evidence>